<gene>
    <name evidence="2" type="ORF">UFOVP1306_48</name>
    <name evidence="3" type="ORF">UFOVP1422_50</name>
    <name evidence="4" type="ORF">UFOVP1519_16</name>
</gene>
<name>A0A6J5S9T0_9CAUD</name>
<dbReference type="InterPro" id="IPR034768">
    <property type="entry name" value="4FE4S_WBL"/>
</dbReference>
<accession>A0A6J5S9T0</accession>
<dbReference type="Pfam" id="PF02467">
    <property type="entry name" value="Whib"/>
    <property type="match status" value="1"/>
</dbReference>
<evidence type="ECO:0000313" key="3">
    <source>
        <dbReference type="EMBL" id="CAB4210450.1"/>
    </source>
</evidence>
<evidence type="ECO:0000313" key="2">
    <source>
        <dbReference type="EMBL" id="CAB4198059.1"/>
    </source>
</evidence>
<dbReference type="EMBL" id="LR797265">
    <property type="protein sequence ID" value="CAB4198059.1"/>
    <property type="molecule type" value="Genomic_DNA"/>
</dbReference>
<protein>
    <submittedName>
        <fullName evidence="3">WhiB-like iron-sulfur binding domain containing protein</fullName>
    </submittedName>
</protein>
<evidence type="ECO:0000259" key="1">
    <source>
        <dbReference type="PROSITE" id="PS51674"/>
    </source>
</evidence>
<organism evidence="3">
    <name type="scientific">uncultured Caudovirales phage</name>
    <dbReference type="NCBI Taxonomy" id="2100421"/>
    <lineage>
        <taxon>Viruses</taxon>
        <taxon>Duplodnaviria</taxon>
        <taxon>Heunggongvirae</taxon>
        <taxon>Uroviricota</taxon>
        <taxon>Caudoviricetes</taxon>
        <taxon>Peduoviridae</taxon>
        <taxon>Maltschvirus</taxon>
        <taxon>Maltschvirus maltsch</taxon>
    </lineage>
</organism>
<evidence type="ECO:0000313" key="4">
    <source>
        <dbReference type="EMBL" id="CAB5227182.1"/>
    </source>
</evidence>
<dbReference type="EMBL" id="LR797368">
    <property type="protein sequence ID" value="CAB4210450.1"/>
    <property type="molecule type" value="Genomic_DNA"/>
</dbReference>
<proteinExistence type="predicted"/>
<feature type="domain" description="4Fe-4S Wbl-type" evidence="1">
    <location>
        <begin position="12"/>
        <end position="74"/>
    </location>
</feature>
<reference evidence="3" key="1">
    <citation type="submission" date="2020-05" db="EMBL/GenBank/DDBJ databases">
        <authorList>
            <person name="Chiriac C."/>
            <person name="Salcher M."/>
            <person name="Ghai R."/>
            <person name="Kavagutti S V."/>
        </authorList>
    </citation>
    <scope>NUCLEOTIDE SEQUENCE</scope>
</reference>
<dbReference type="PROSITE" id="PS51674">
    <property type="entry name" value="4FE4S_WBL"/>
    <property type="match status" value="1"/>
</dbReference>
<sequence>MTEIDWWREHAACKDAWKTPSIHASFFGETVGEQRIAKAICETCPIAIKAACLEDGLMEPTGVRGGLGVRERQRLRSRRKMYSRADLDPKKARLL</sequence>
<dbReference type="EMBL" id="LR798370">
    <property type="protein sequence ID" value="CAB5227182.1"/>
    <property type="molecule type" value="Genomic_DNA"/>
</dbReference>